<feature type="domain" description="Sushi" evidence="11">
    <location>
        <begin position="533"/>
        <end position="586"/>
    </location>
</feature>
<evidence type="ECO:0000259" key="11">
    <source>
        <dbReference type="PROSITE" id="PS50923"/>
    </source>
</evidence>
<reference evidence="13 14" key="1">
    <citation type="journal article" date="2016" name="Nat. Commun.">
        <title>Extremotolerant tardigrade genome and improved radiotolerance of human cultured cells by tardigrade-unique protein.</title>
        <authorList>
            <person name="Hashimoto T."/>
            <person name="Horikawa D.D."/>
            <person name="Saito Y."/>
            <person name="Kuwahara H."/>
            <person name="Kozuka-Hata H."/>
            <person name="Shin-I T."/>
            <person name="Minakuchi Y."/>
            <person name="Ohishi K."/>
            <person name="Motoyama A."/>
            <person name="Aizu T."/>
            <person name="Enomoto A."/>
            <person name="Kondo K."/>
            <person name="Tanaka S."/>
            <person name="Hara Y."/>
            <person name="Koshikawa S."/>
            <person name="Sagara H."/>
            <person name="Miura T."/>
            <person name="Yokobori S."/>
            <person name="Miyagawa K."/>
            <person name="Suzuki Y."/>
            <person name="Kubo T."/>
            <person name="Oyama M."/>
            <person name="Kohara Y."/>
            <person name="Fujiyama A."/>
            <person name="Arakawa K."/>
            <person name="Katayama T."/>
            <person name="Toyoda A."/>
            <person name="Kunieda T."/>
        </authorList>
    </citation>
    <scope>NUCLEOTIDE SEQUENCE [LARGE SCALE GENOMIC DNA]</scope>
    <source>
        <strain evidence="13 14">YOKOZUNA-1</strain>
    </source>
</reference>
<dbReference type="GO" id="GO:0042806">
    <property type="term" value="F:fucose binding"/>
    <property type="evidence" value="ECO:0007669"/>
    <property type="project" value="UniProtKB-ARBA"/>
</dbReference>
<dbReference type="InterPro" id="IPR008979">
    <property type="entry name" value="Galactose-bd-like_sf"/>
</dbReference>
<protein>
    <recommendedName>
        <fullName evidence="15">F5/8 type C domain-containing protein</fullName>
    </recommendedName>
</protein>
<comment type="caution">
    <text evidence="13">The sequence shown here is derived from an EMBL/GenBank/DDBJ whole genome shotgun (WGS) entry which is preliminary data.</text>
</comment>
<feature type="domain" description="F5/8 type C" evidence="10">
    <location>
        <begin position="319"/>
        <end position="481"/>
    </location>
</feature>
<dbReference type="Gene3D" id="2.60.120.260">
    <property type="entry name" value="Galactose-binding domain-like"/>
    <property type="match status" value="6"/>
</dbReference>
<gene>
    <name evidence="13" type="primary">RvY_01823-1</name>
    <name evidence="13" type="synonym">RvY_01823.1</name>
    <name evidence="13" type="ORF">RvY_01823</name>
</gene>
<dbReference type="GO" id="GO:0010185">
    <property type="term" value="P:regulation of cellular defense response"/>
    <property type="evidence" value="ECO:0007669"/>
    <property type="project" value="UniProtKB-ARBA"/>
</dbReference>
<dbReference type="PROSITE" id="PS50022">
    <property type="entry name" value="FA58C_3"/>
    <property type="match status" value="2"/>
</dbReference>
<evidence type="ECO:0000313" key="14">
    <source>
        <dbReference type="Proteomes" id="UP000186922"/>
    </source>
</evidence>
<dbReference type="EMBL" id="BDGG01000001">
    <property type="protein sequence ID" value="GAU89251.1"/>
    <property type="molecule type" value="Genomic_DNA"/>
</dbReference>
<dbReference type="SUPFAM" id="SSF57414">
    <property type="entry name" value="Hairpin loop containing domain-like"/>
    <property type="match status" value="1"/>
</dbReference>
<keyword evidence="6" id="KW-0106">Calcium</keyword>
<evidence type="ECO:0000256" key="6">
    <source>
        <dbReference type="ARBA" id="ARBA00022837"/>
    </source>
</evidence>
<evidence type="ECO:0000256" key="9">
    <source>
        <dbReference type="SAM" id="MobiDB-lite"/>
    </source>
</evidence>
<dbReference type="InterPro" id="IPR051941">
    <property type="entry name" value="BG_Antigen-Binding_Lectin"/>
</dbReference>
<dbReference type="STRING" id="947166.A0A1D1UIH8"/>
<proteinExistence type="inferred from homology"/>
<evidence type="ECO:0000256" key="3">
    <source>
        <dbReference type="ARBA" id="ARBA00011233"/>
    </source>
</evidence>
<dbReference type="InterPro" id="IPR006585">
    <property type="entry name" value="FTP1"/>
</dbReference>
<dbReference type="Gene3D" id="3.50.4.10">
    <property type="entry name" value="Hepatocyte Growth Factor"/>
    <property type="match status" value="1"/>
</dbReference>
<comment type="caution">
    <text evidence="8">Lacks conserved residue(s) required for the propagation of feature annotation.</text>
</comment>
<evidence type="ECO:0000313" key="13">
    <source>
        <dbReference type="EMBL" id="GAU89251.1"/>
    </source>
</evidence>
<comment type="similarity">
    <text evidence="2">Belongs to the fucolectin family.</text>
</comment>
<feature type="region of interest" description="Disordered" evidence="9">
    <location>
        <begin position="1"/>
        <end position="23"/>
    </location>
</feature>
<dbReference type="InterPro" id="IPR000436">
    <property type="entry name" value="Sushi_SCR_CCP_dom"/>
</dbReference>
<dbReference type="PROSITE" id="PS50948">
    <property type="entry name" value="PAN"/>
    <property type="match status" value="1"/>
</dbReference>
<evidence type="ECO:0000256" key="5">
    <source>
        <dbReference type="ARBA" id="ARBA00022734"/>
    </source>
</evidence>
<name>A0A1D1UIH8_RAMVA</name>
<evidence type="ECO:0000256" key="7">
    <source>
        <dbReference type="ARBA" id="ARBA00023157"/>
    </source>
</evidence>
<dbReference type="GO" id="GO:0001868">
    <property type="term" value="P:regulation of complement activation, lectin pathway"/>
    <property type="evidence" value="ECO:0007669"/>
    <property type="project" value="UniProtKB-ARBA"/>
</dbReference>
<dbReference type="GO" id="GO:0046872">
    <property type="term" value="F:metal ion binding"/>
    <property type="evidence" value="ECO:0007669"/>
    <property type="project" value="UniProtKB-KW"/>
</dbReference>
<dbReference type="InterPro" id="IPR000421">
    <property type="entry name" value="FA58C"/>
</dbReference>
<keyword evidence="5" id="KW-0430">Lectin</keyword>
<accession>A0A1D1UIH8</accession>
<evidence type="ECO:0000256" key="8">
    <source>
        <dbReference type="PROSITE-ProRule" id="PRU00302"/>
    </source>
</evidence>
<dbReference type="AlphaFoldDB" id="A0A1D1UIH8"/>
<evidence type="ECO:0000259" key="12">
    <source>
        <dbReference type="PROSITE" id="PS50948"/>
    </source>
</evidence>
<feature type="domain" description="Apple" evidence="12">
    <location>
        <begin position="225"/>
        <end position="319"/>
    </location>
</feature>
<dbReference type="InterPro" id="IPR003609">
    <property type="entry name" value="Pan_app"/>
</dbReference>
<evidence type="ECO:0000259" key="10">
    <source>
        <dbReference type="PROSITE" id="PS50022"/>
    </source>
</evidence>
<dbReference type="PANTHER" id="PTHR45713">
    <property type="entry name" value="FTP DOMAIN-CONTAINING PROTEIN"/>
    <property type="match status" value="1"/>
</dbReference>
<evidence type="ECO:0008006" key="15">
    <source>
        <dbReference type="Google" id="ProtNLM"/>
    </source>
</evidence>
<evidence type="ECO:0000256" key="2">
    <source>
        <dbReference type="ARBA" id="ARBA00010147"/>
    </source>
</evidence>
<feature type="domain" description="F5/8 type C" evidence="10">
    <location>
        <begin position="64"/>
        <end position="225"/>
    </location>
</feature>
<dbReference type="SMART" id="SM00607">
    <property type="entry name" value="FTP"/>
    <property type="match status" value="1"/>
</dbReference>
<keyword evidence="8" id="KW-0768">Sushi</keyword>
<dbReference type="PANTHER" id="PTHR45713:SF15">
    <property type="entry name" value="F5_8 TYPE C DOMAIN-CONTAINING PROTEIN"/>
    <property type="match status" value="1"/>
</dbReference>
<dbReference type="OrthoDB" id="547680at2759"/>
<comment type="function">
    <text evidence="1">Acts as a defensive agent. Recognizes blood group fucosylated oligosaccharides including A, B, H and Lewis B-type antigens. Does not recognize Lewis A antigen and has low affinity for monovalent haptens.</text>
</comment>
<dbReference type="SUPFAM" id="SSF49785">
    <property type="entry name" value="Galactose-binding domain-like"/>
    <property type="match status" value="4"/>
</dbReference>
<keyword evidence="7" id="KW-1015">Disulfide bond</keyword>
<sequence>MDSPSPPQEDEPREFSGPENGATPSFISFRYPWSARLVRLKITDSPPNCYVRFEFVGRPLRDSCMLPLGMSKGDIKDYQLTASSQYQEACHNPETHSCMTSYGPERARYNGTNDTRGFGGWKPHPNDRNASITVDLRQKVEVTAMIVESFDLSYMEKFQLRYSQNAYNWSEYTIHTENMVEQIGIYNIYYFSPPIYTRHLRIFPKKYSTFGLYDEPVVKFELLGCNFHPEYHTEAAEFTRFRDSLLFPNHHFDSYWYNHTDIECAKRCLYERGFVCRGYYMMYANRTCVLSSASQESWDVTGFQENIHGTDFYQRDVNCSRDVGLTNTKAFNDTWFSASSSAVDSSPASARLMGKEDGLYYKGWRPTINDTEPYLEVFLNTSQTGYRITGVHLNGNGSKNFVTHFKIANSTNGVNWAFCCRSPIHEMTHINNATVLDGNTQAIYPETIWLPKAIRGLYIRIYPNKTTINKPAALQIELMGCPVWEHRAKYPMAFSTMKCTGYEEKMEDCPTKVSDPRDKHCNLQTAVRPKCKAHCGDPGIRACATRSGIHFYSPNNVTFQCLDGTYQTTTCESDGYWSSLGKSCVMDKFVNVALQKTAVQSSTSRSPSMMPASNAVDGDDGIIDGRTLMMDLRTCSFTLLELNPWWYLDLGRVYEIAHFVVHPGFAFHNAELRVGLNNPVQTDSSVNLTVNNICWLISGLGSVQRRSVEIRCRHMPIFGRYVSIQMPSSVPIGMSLCEVEVMGKPCMEGDLEDQADFSSKYLSQPNASKALGQAATNEFRVRQLYERCKSTDGKQDNPYWVIMPGGQLYVEGVTLDTSDVEEDRLSQFEIRVGEYSRKDDISKNALCYKNDTKIPGRIPGTKGWRIDCIKGGLFGSYVTIQRLKMNSKLVICDIKVWARVCMTVVEATHLHPVQASSYETGQDIWVLLSEDQSCFHTKKEKSPWVMLDMAAVTEMYKAKFKLCNNMTSGRLTIRVGDNMDPTKNGILKDNIQITGELSREGYSVEKKNWPYIAGRYISIHLNALPGLKPKLQSLCICNLTINRDRYCPREHYHNVVYGLAPHPTSNPAALLSLTTDGERRTLRHLCWSSEEAVKPFWIVHLRKVRSIFTVRIIGRQNTNRQVRVGIEKTEWRNNTLCGDGPLESFSTAVKEYTRSCVKDGNPLVGSVISIEVEDPLPQRLYLCEVEAWGV</sequence>
<evidence type="ECO:0000256" key="4">
    <source>
        <dbReference type="ARBA" id="ARBA00022723"/>
    </source>
</evidence>
<keyword evidence="14" id="KW-1185">Reference proteome</keyword>
<organism evidence="13 14">
    <name type="scientific">Ramazzottius varieornatus</name>
    <name type="common">Water bear</name>
    <name type="synonym">Tardigrade</name>
    <dbReference type="NCBI Taxonomy" id="947166"/>
    <lineage>
        <taxon>Eukaryota</taxon>
        <taxon>Metazoa</taxon>
        <taxon>Ecdysozoa</taxon>
        <taxon>Tardigrada</taxon>
        <taxon>Eutardigrada</taxon>
        <taxon>Parachela</taxon>
        <taxon>Hypsibioidea</taxon>
        <taxon>Ramazzottiidae</taxon>
        <taxon>Ramazzottius</taxon>
    </lineage>
</organism>
<dbReference type="Proteomes" id="UP000186922">
    <property type="component" value="Unassembled WGS sequence"/>
</dbReference>
<dbReference type="PROSITE" id="PS50923">
    <property type="entry name" value="SUSHI"/>
    <property type="match status" value="1"/>
</dbReference>
<comment type="subunit">
    <text evidence="3">Homotrimer.</text>
</comment>
<keyword evidence="4" id="KW-0479">Metal-binding</keyword>
<evidence type="ECO:0000256" key="1">
    <source>
        <dbReference type="ARBA" id="ARBA00002219"/>
    </source>
</evidence>
<dbReference type="Pfam" id="PF00754">
    <property type="entry name" value="F5_F8_type_C"/>
    <property type="match status" value="2"/>
</dbReference>